<name>A0AB33KSQ0_9FLAO</name>
<keyword evidence="3" id="KW-0449">Lipoprotein</keyword>
<dbReference type="PROSITE" id="PS51257">
    <property type="entry name" value="PROKAR_LIPOPROTEIN"/>
    <property type="match status" value="1"/>
</dbReference>
<evidence type="ECO:0000313" key="3">
    <source>
        <dbReference type="EMBL" id="BFP67824.1"/>
    </source>
</evidence>
<proteinExistence type="predicted"/>
<dbReference type="InterPro" id="IPR041662">
    <property type="entry name" value="SusD-like_2"/>
</dbReference>
<evidence type="ECO:0000256" key="1">
    <source>
        <dbReference type="SAM" id="MobiDB-lite"/>
    </source>
</evidence>
<dbReference type="Gene3D" id="1.25.40.390">
    <property type="match status" value="1"/>
</dbReference>
<keyword evidence="2" id="KW-0732">Signal</keyword>
<dbReference type="EMBL" id="AP035888">
    <property type="protein sequence ID" value="BFP67824.1"/>
    <property type="molecule type" value="Genomic_DNA"/>
</dbReference>
<accession>A0AB33KSQ0</accession>
<dbReference type="SUPFAM" id="SSF48452">
    <property type="entry name" value="TPR-like"/>
    <property type="match status" value="1"/>
</dbReference>
<feature type="chain" id="PRO_5044326485" evidence="2">
    <location>
        <begin position="23"/>
        <end position="499"/>
    </location>
</feature>
<dbReference type="InterPro" id="IPR011990">
    <property type="entry name" value="TPR-like_helical_dom_sf"/>
</dbReference>
<dbReference type="Pfam" id="PF12771">
    <property type="entry name" value="SusD-like_2"/>
    <property type="match status" value="1"/>
</dbReference>
<sequence length="499" mass="55210">MKKQIINYIVLFALSFVSVSCSDFLDVNDDPNNPTVSTPKLTLPVAQQDLLALNSRSMNYIGNFMVYNWTTPSNWSANQNLIRYNITTNTLANVWETSYADIFKNLTYIENYEGSADYTVYKVISKVLKGYQYQYIVDLYGDAPYTEANQRAEVLFPKYDDSETIYKDLIDKLTEAANQSVNMPDNYDDPGSQDIIFGGDMTKWAQFANTIKLRLLIRMSSTGQDAYISSEIAKINANGAGYITSSVLGNPGYSDDTNKQNPFFGYLGSAAGQTTPTDRNDFTIATDYALDYLAGTTNDLRYQRLYAEAEEGGYHGAAQSTTLPASGFTSEETSHVGPGLLINSEQDQPLMLHSEALLLQAEAMVRGYIPGGDAAAKSMYEQAVISSFNFLKVPDATTEANNYLAQPLPNVSWDDSTDKLQAIAVQKWIALNGVNGAESWIEVTRTGFPANLPVPTEADSAGKRPVRLLYPNSEIARNPDNVPAQTKEAIYTNIPFWKN</sequence>
<dbReference type="AlphaFoldDB" id="A0AB33KSQ0"/>
<feature type="region of interest" description="Disordered" evidence="1">
    <location>
        <begin position="317"/>
        <end position="340"/>
    </location>
</feature>
<feature type="signal peptide" evidence="2">
    <location>
        <begin position="1"/>
        <end position="22"/>
    </location>
</feature>
<evidence type="ECO:0000256" key="2">
    <source>
        <dbReference type="SAM" id="SignalP"/>
    </source>
</evidence>
<feature type="compositionally biased region" description="Polar residues" evidence="1">
    <location>
        <begin position="319"/>
        <end position="331"/>
    </location>
</feature>
<organism evidence="3">
    <name type="scientific">Tenacibaculum sp. Pbs-1</name>
    <dbReference type="NCBI Taxonomy" id="3238748"/>
    <lineage>
        <taxon>Bacteria</taxon>
        <taxon>Pseudomonadati</taxon>
        <taxon>Bacteroidota</taxon>
        <taxon>Flavobacteriia</taxon>
        <taxon>Flavobacteriales</taxon>
        <taxon>Flavobacteriaceae</taxon>
        <taxon>Tenacibaculum</taxon>
    </lineage>
</organism>
<gene>
    <name evidence="3" type="ORF">Pbs1_11670</name>
</gene>
<reference evidence="3" key="1">
    <citation type="submission" date="2024-08" db="EMBL/GenBank/DDBJ databases">
        <title>Whole genome sequence of Tenacibaculum sp. strain pbs-1 associated with black-spot shell disease in Akoya pearl oysters.</title>
        <authorList>
            <person name="Sakatoku A."/>
            <person name="Suzuki T."/>
            <person name="Hatano K."/>
            <person name="Seki M."/>
            <person name="Tanaka D."/>
            <person name="Nakamura S."/>
            <person name="Suzuki N."/>
            <person name="Isshiki T."/>
        </authorList>
    </citation>
    <scope>NUCLEOTIDE SEQUENCE</scope>
    <source>
        <strain evidence="3">Pbs-1</strain>
    </source>
</reference>
<protein>
    <submittedName>
        <fullName evidence="3">SusD/RagB family nutrient-binding outer membrane lipoprotein</fullName>
    </submittedName>
</protein>